<dbReference type="Proteomes" id="UP000000768">
    <property type="component" value="Chromosome 4"/>
</dbReference>
<reference evidence="2 3" key="1">
    <citation type="journal article" date="2009" name="Nature">
        <title>The Sorghum bicolor genome and the diversification of grasses.</title>
        <authorList>
            <person name="Paterson A.H."/>
            <person name="Bowers J.E."/>
            <person name="Bruggmann R."/>
            <person name="Dubchak I."/>
            <person name="Grimwood J."/>
            <person name="Gundlach H."/>
            <person name="Haberer G."/>
            <person name="Hellsten U."/>
            <person name="Mitros T."/>
            <person name="Poliakov A."/>
            <person name="Schmutz J."/>
            <person name="Spannagl M."/>
            <person name="Tang H."/>
            <person name="Wang X."/>
            <person name="Wicker T."/>
            <person name="Bharti A.K."/>
            <person name="Chapman J."/>
            <person name="Feltus F.A."/>
            <person name="Gowik U."/>
            <person name="Grigoriev I.V."/>
            <person name="Lyons E."/>
            <person name="Maher C.A."/>
            <person name="Martis M."/>
            <person name="Narechania A."/>
            <person name="Otillar R.P."/>
            <person name="Penning B.W."/>
            <person name="Salamov A.A."/>
            <person name="Wang Y."/>
            <person name="Zhang L."/>
            <person name="Carpita N.C."/>
            <person name="Freeling M."/>
            <person name="Gingle A.R."/>
            <person name="Hash C.T."/>
            <person name="Keller B."/>
            <person name="Klein P."/>
            <person name="Kresovich S."/>
            <person name="McCann M.C."/>
            <person name="Ming R."/>
            <person name="Peterson D.G."/>
            <person name="Mehboob-ur-Rahman"/>
            <person name="Ware D."/>
            <person name="Westhoff P."/>
            <person name="Mayer K.F."/>
            <person name="Messing J."/>
            <person name="Rokhsar D.S."/>
        </authorList>
    </citation>
    <scope>NUCLEOTIDE SEQUENCE [LARGE SCALE GENOMIC DNA]</scope>
    <source>
        <strain evidence="3">cv. BTx623</strain>
    </source>
</reference>
<proteinExistence type="predicted"/>
<evidence type="ECO:0000313" key="3">
    <source>
        <dbReference type="Proteomes" id="UP000000768"/>
    </source>
</evidence>
<sequence>MEASGGRLALGRHGEFRRARLQHAAGYVRRLTKTQRLPDSIVPQRRIGRRAGVRRGILHRAVGRRLANITHCMPSSSPVSPSVLQRMHGCRCRYASPTYWKVEDVAQEEGPTGDGSRHSRAPGGTHQGVVIEGC</sequence>
<dbReference type="InParanoid" id="A0A1Z5RLE2"/>
<accession>A0A1Z5RLE2</accession>
<protein>
    <submittedName>
        <fullName evidence="2">Uncharacterized protein</fullName>
    </submittedName>
</protein>
<gene>
    <name evidence="2" type="ORF">SORBI_3004G075250</name>
</gene>
<keyword evidence="3" id="KW-1185">Reference proteome</keyword>
<dbReference type="Gramene" id="OQU84548">
    <property type="protein sequence ID" value="OQU84548"/>
    <property type="gene ID" value="SORBI_3004G075250"/>
</dbReference>
<dbReference type="EMBL" id="CM000763">
    <property type="protein sequence ID" value="OQU84548.1"/>
    <property type="molecule type" value="Genomic_DNA"/>
</dbReference>
<organism evidence="2 3">
    <name type="scientific">Sorghum bicolor</name>
    <name type="common">Sorghum</name>
    <name type="synonym">Sorghum vulgare</name>
    <dbReference type="NCBI Taxonomy" id="4558"/>
    <lineage>
        <taxon>Eukaryota</taxon>
        <taxon>Viridiplantae</taxon>
        <taxon>Streptophyta</taxon>
        <taxon>Embryophyta</taxon>
        <taxon>Tracheophyta</taxon>
        <taxon>Spermatophyta</taxon>
        <taxon>Magnoliopsida</taxon>
        <taxon>Liliopsida</taxon>
        <taxon>Poales</taxon>
        <taxon>Poaceae</taxon>
        <taxon>PACMAD clade</taxon>
        <taxon>Panicoideae</taxon>
        <taxon>Andropogonodae</taxon>
        <taxon>Andropogoneae</taxon>
        <taxon>Sorghinae</taxon>
        <taxon>Sorghum</taxon>
    </lineage>
</organism>
<dbReference type="AlphaFoldDB" id="A0A1Z5RLE2"/>
<evidence type="ECO:0000313" key="2">
    <source>
        <dbReference type="EMBL" id="OQU84548.1"/>
    </source>
</evidence>
<name>A0A1Z5RLE2_SORBI</name>
<evidence type="ECO:0000256" key="1">
    <source>
        <dbReference type="SAM" id="MobiDB-lite"/>
    </source>
</evidence>
<reference evidence="3" key="2">
    <citation type="journal article" date="2018" name="Plant J.">
        <title>The Sorghum bicolor reference genome: improved assembly, gene annotations, a transcriptome atlas, and signatures of genome organization.</title>
        <authorList>
            <person name="McCormick R.F."/>
            <person name="Truong S.K."/>
            <person name="Sreedasyam A."/>
            <person name="Jenkins J."/>
            <person name="Shu S."/>
            <person name="Sims D."/>
            <person name="Kennedy M."/>
            <person name="Amirebrahimi M."/>
            <person name="Weers B.D."/>
            <person name="McKinley B."/>
            <person name="Mattison A."/>
            <person name="Morishige D.T."/>
            <person name="Grimwood J."/>
            <person name="Schmutz J."/>
            <person name="Mullet J.E."/>
        </authorList>
    </citation>
    <scope>NUCLEOTIDE SEQUENCE [LARGE SCALE GENOMIC DNA]</scope>
    <source>
        <strain evidence="3">cv. BTx623</strain>
    </source>
</reference>
<feature type="region of interest" description="Disordered" evidence="1">
    <location>
        <begin position="107"/>
        <end position="134"/>
    </location>
</feature>